<sequence length="307" mass="35044">MESPPDHHRHRLTPSFADSAIEIDQSEDRRRLSGRDSQENTLSDRLNRLALLAAKRSDIPEQGSGAIENCLDTLESLLDPRHELTQEIARHRPRSSHSNPSPPTAASRANSSPAARPSIDPAVDNSHRQLQALLKELTAVNAQLQQRRAESRHLHGLFIQKCEGLAQKILQLEDEIQDLHSDILEDTIELEGLRGTVRGLESWVGRWERERASKEARDVGNKSSSKSKSPWKRKRHVRNVGDIENDTDTLIDGITAWMRGWKDIEEGFHVRARRRQARREQRRQKQNNVSTDDSSFTSQLEREIQAE</sequence>
<accession>V5FTI1</accession>
<dbReference type="eggNOG" id="ENOG502RJG3">
    <property type="taxonomic scope" value="Eukaryota"/>
</dbReference>
<gene>
    <name evidence="3" type="ORF">PVAR5_1606</name>
</gene>
<dbReference type="HOGENOM" id="CLU_081017_0_0_1"/>
<comment type="caution">
    <text evidence="3">The sequence shown here is derived from an EMBL/GenBank/DDBJ whole genome shotgun (WGS) entry which is preliminary data.</text>
</comment>
<protein>
    <submittedName>
        <fullName evidence="3">Uncharacterized protein</fullName>
    </submittedName>
</protein>
<dbReference type="AlphaFoldDB" id="V5FTI1"/>
<reference evidence="4" key="1">
    <citation type="journal article" date="2014" name="Genome Announc.">
        <title>Draft genome sequence of the formaldehyde-resistant fungus Byssochlamys spectabilis No. 5 (anamorph Paecilomyces variotii No. 5) (NBRC109023).</title>
        <authorList>
            <person name="Oka T."/>
            <person name="Ekino K."/>
            <person name="Fukuda K."/>
            <person name="Nomura Y."/>
        </authorList>
    </citation>
    <scope>NUCLEOTIDE SEQUENCE [LARGE SCALE GENOMIC DNA]</scope>
    <source>
        <strain evidence="4">No. 5 / NBRC 109023</strain>
    </source>
</reference>
<evidence type="ECO:0000256" key="1">
    <source>
        <dbReference type="SAM" id="Coils"/>
    </source>
</evidence>
<feature type="region of interest" description="Disordered" evidence="2">
    <location>
        <begin position="1"/>
        <end position="42"/>
    </location>
</feature>
<proteinExistence type="predicted"/>
<feature type="region of interest" description="Disordered" evidence="2">
    <location>
        <begin position="211"/>
        <end position="238"/>
    </location>
</feature>
<evidence type="ECO:0000256" key="2">
    <source>
        <dbReference type="SAM" id="MobiDB-lite"/>
    </source>
</evidence>
<feature type="compositionally biased region" description="Polar residues" evidence="2">
    <location>
        <begin position="286"/>
        <end position="299"/>
    </location>
</feature>
<keyword evidence="4" id="KW-1185">Reference proteome</keyword>
<feature type="compositionally biased region" description="Basic residues" evidence="2">
    <location>
        <begin position="229"/>
        <end position="238"/>
    </location>
</feature>
<evidence type="ECO:0000313" key="4">
    <source>
        <dbReference type="Proteomes" id="UP000018001"/>
    </source>
</evidence>
<dbReference type="EMBL" id="BAUL01000041">
    <property type="protein sequence ID" value="GAD93006.1"/>
    <property type="molecule type" value="Genomic_DNA"/>
</dbReference>
<name>V5FTI1_BYSSN</name>
<feature type="compositionally biased region" description="Basic and acidic residues" evidence="2">
    <location>
        <begin position="211"/>
        <end position="220"/>
    </location>
</feature>
<dbReference type="OrthoDB" id="4448936at2759"/>
<organism evidence="3 4">
    <name type="scientific">Byssochlamys spectabilis (strain No. 5 / NBRC 109023)</name>
    <name type="common">Paecilomyces variotii</name>
    <dbReference type="NCBI Taxonomy" id="1356009"/>
    <lineage>
        <taxon>Eukaryota</taxon>
        <taxon>Fungi</taxon>
        <taxon>Dikarya</taxon>
        <taxon>Ascomycota</taxon>
        <taxon>Pezizomycotina</taxon>
        <taxon>Eurotiomycetes</taxon>
        <taxon>Eurotiomycetidae</taxon>
        <taxon>Eurotiales</taxon>
        <taxon>Thermoascaceae</taxon>
        <taxon>Paecilomyces</taxon>
    </lineage>
</organism>
<feature type="region of interest" description="Disordered" evidence="2">
    <location>
        <begin position="88"/>
        <end position="122"/>
    </location>
</feature>
<feature type="compositionally biased region" description="Low complexity" evidence="2">
    <location>
        <begin position="96"/>
        <end position="118"/>
    </location>
</feature>
<evidence type="ECO:0000313" key="3">
    <source>
        <dbReference type="EMBL" id="GAD93006.1"/>
    </source>
</evidence>
<feature type="coiled-coil region" evidence="1">
    <location>
        <begin position="123"/>
        <end position="182"/>
    </location>
</feature>
<dbReference type="InParanoid" id="V5FTI1"/>
<dbReference type="Proteomes" id="UP000018001">
    <property type="component" value="Unassembled WGS sequence"/>
</dbReference>
<feature type="region of interest" description="Disordered" evidence="2">
    <location>
        <begin position="273"/>
        <end position="307"/>
    </location>
</feature>
<feature type="compositionally biased region" description="Basic and acidic residues" evidence="2">
    <location>
        <begin position="26"/>
        <end position="38"/>
    </location>
</feature>
<feature type="compositionally biased region" description="Basic residues" evidence="2">
    <location>
        <begin position="273"/>
        <end position="285"/>
    </location>
</feature>
<keyword evidence="1" id="KW-0175">Coiled coil</keyword>